<dbReference type="AlphaFoldDB" id="A0A3M8VK80"/>
<dbReference type="InterPro" id="IPR013154">
    <property type="entry name" value="ADH-like_N"/>
</dbReference>
<dbReference type="InterPro" id="IPR036291">
    <property type="entry name" value="NAD(P)-bd_dom_sf"/>
</dbReference>
<dbReference type="CDD" id="cd05289">
    <property type="entry name" value="MDR_like_2"/>
    <property type="match status" value="1"/>
</dbReference>
<dbReference type="PANTHER" id="PTHR44154:SF1">
    <property type="entry name" value="QUINONE OXIDOREDUCTASE"/>
    <property type="match status" value="1"/>
</dbReference>
<dbReference type="SUPFAM" id="SSF51735">
    <property type="entry name" value="NAD(P)-binding Rossmann-fold domains"/>
    <property type="match status" value="1"/>
</dbReference>
<dbReference type="Gene3D" id="3.90.180.10">
    <property type="entry name" value="Medium-chain alcohol dehydrogenases, catalytic domain"/>
    <property type="match status" value="1"/>
</dbReference>
<feature type="domain" description="Enoyl reductase (ER)" evidence="2">
    <location>
        <begin position="23"/>
        <end position="316"/>
    </location>
</feature>
<evidence type="ECO:0000259" key="2">
    <source>
        <dbReference type="SMART" id="SM00829"/>
    </source>
</evidence>
<gene>
    <name evidence="3" type="ORF">EEJ42_28485</name>
</gene>
<keyword evidence="1" id="KW-0521">NADP</keyword>
<name>A0A3M8VK80_9ACTN</name>
<dbReference type="InterPro" id="IPR011032">
    <property type="entry name" value="GroES-like_sf"/>
</dbReference>
<organism evidence="3 4">
    <name type="scientific">Streptomyces botrytidirepellens</name>
    <dbReference type="NCBI Taxonomy" id="2486417"/>
    <lineage>
        <taxon>Bacteria</taxon>
        <taxon>Bacillati</taxon>
        <taxon>Actinomycetota</taxon>
        <taxon>Actinomycetes</taxon>
        <taxon>Kitasatosporales</taxon>
        <taxon>Streptomycetaceae</taxon>
        <taxon>Streptomyces</taxon>
    </lineage>
</organism>
<dbReference type="SMART" id="SM00829">
    <property type="entry name" value="PKS_ER"/>
    <property type="match status" value="1"/>
</dbReference>
<dbReference type="InterPro" id="IPR051603">
    <property type="entry name" value="Zinc-ADH_QOR/CCCR"/>
</dbReference>
<dbReference type="Gene3D" id="3.40.50.720">
    <property type="entry name" value="NAD(P)-binding Rossmann-like Domain"/>
    <property type="match status" value="1"/>
</dbReference>
<dbReference type="Proteomes" id="UP000275401">
    <property type="component" value="Unassembled WGS sequence"/>
</dbReference>
<comment type="caution">
    <text evidence="3">The sequence shown here is derived from an EMBL/GenBank/DDBJ whole genome shotgun (WGS) entry which is preliminary data.</text>
</comment>
<dbReference type="GO" id="GO:0016491">
    <property type="term" value="F:oxidoreductase activity"/>
    <property type="evidence" value="ECO:0007669"/>
    <property type="project" value="InterPro"/>
</dbReference>
<keyword evidence="4" id="KW-1185">Reference proteome</keyword>
<sequence length="321" mass="32697">MSVKTTDAGRHAVPDAYGFTRYGGPETQAFLDLPKPVPGPGELLVAVYAAGVNPVDWKVRAGMHRDFLPLDLPAVLGREAAGVVEEVGEGVTGFSVGDPVFGSSAAGCGGYARFAVLTADRTAPKPAGVSFTDAAALPIAAGTGYDAVGLLGPAPGETLLILGAGGGVGVAAAQIADEAGVSVVGTAAAAKREFVTSLGATAVPYDSGRVAEELKATLPQGPDTILDLVGGDALDGVAALIRPGCRILTVADPGTAARFGARPLTRNSSPRTLTELARRVATGRLDPRVHRVFPFEEAEAALREVESGHAWGKVVLEMRRA</sequence>
<dbReference type="SUPFAM" id="SSF50129">
    <property type="entry name" value="GroES-like"/>
    <property type="match status" value="1"/>
</dbReference>
<dbReference type="Pfam" id="PF08240">
    <property type="entry name" value="ADH_N"/>
    <property type="match status" value="1"/>
</dbReference>
<accession>A0A3M8VK80</accession>
<proteinExistence type="predicted"/>
<dbReference type="RefSeq" id="WP_123104357.1">
    <property type="nucleotide sequence ID" value="NZ_RIBZ01000322.1"/>
</dbReference>
<dbReference type="EMBL" id="RIBZ01000322">
    <property type="protein sequence ID" value="RNG18010.1"/>
    <property type="molecule type" value="Genomic_DNA"/>
</dbReference>
<evidence type="ECO:0000313" key="4">
    <source>
        <dbReference type="Proteomes" id="UP000275401"/>
    </source>
</evidence>
<dbReference type="InterPro" id="IPR020843">
    <property type="entry name" value="ER"/>
</dbReference>
<evidence type="ECO:0000256" key="1">
    <source>
        <dbReference type="ARBA" id="ARBA00022857"/>
    </source>
</evidence>
<protein>
    <submittedName>
        <fullName evidence="3">NADP-dependent oxidoreductase</fullName>
    </submittedName>
</protein>
<dbReference type="Pfam" id="PF13602">
    <property type="entry name" value="ADH_zinc_N_2"/>
    <property type="match status" value="1"/>
</dbReference>
<dbReference type="PANTHER" id="PTHR44154">
    <property type="entry name" value="QUINONE OXIDOREDUCTASE"/>
    <property type="match status" value="1"/>
</dbReference>
<reference evidence="3 4" key="1">
    <citation type="submission" date="2018-11" db="EMBL/GenBank/DDBJ databases">
        <title>The Potential of Streptomyces as Biocontrol Agents against the Tomato grey mould, Botrytis cinerea (Gray mold) Frontiers in Microbiology.</title>
        <authorList>
            <person name="Li D."/>
        </authorList>
    </citation>
    <scope>NUCLEOTIDE SEQUENCE [LARGE SCALE GENOMIC DNA]</scope>
    <source>
        <strain evidence="3 4">NEAU-LD23</strain>
    </source>
</reference>
<evidence type="ECO:0000313" key="3">
    <source>
        <dbReference type="EMBL" id="RNG18010.1"/>
    </source>
</evidence>